<dbReference type="SUPFAM" id="SSF88633">
    <property type="entry name" value="Positive stranded ssRNA viruses"/>
    <property type="match status" value="2"/>
</dbReference>
<dbReference type="EMBL" id="JF416934">
    <property type="protein sequence ID" value="ADY76972.1"/>
    <property type="molecule type" value="Genomic_RNA"/>
</dbReference>
<keyword evidence="5" id="KW-0945">Host-virus interaction</keyword>
<comment type="subcellular location">
    <subcellularLocation>
        <location evidence="2">Host cell</location>
    </subcellularLocation>
    <subcellularLocation>
        <location evidence="1">Virion</location>
    </subcellularLocation>
</comment>
<keyword evidence="4" id="KW-0167">Capsid protein</keyword>
<keyword evidence="6" id="KW-1161">Viral attachment to host cell</keyword>
<evidence type="ECO:0000259" key="9">
    <source>
        <dbReference type="Pfam" id="PF00073"/>
    </source>
</evidence>
<feature type="non-terminal residue" evidence="10">
    <location>
        <position position="1"/>
    </location>
</feature>
<dbReference type="GO" id="GO:0019062">
    <property type="term" value="P:virion attachment to host cell"/>
    <property type="evidence" value="ECO:0007669"/>
    <property type="project" value="UniProtKB-KW"/>
</dbReference>
<evidence type="ECO:0000256" key="6">
    <source>
        <dbReference type="ARBA" id="ARBA00022804"/>
    </source>
</evidence>
<dbReference type="GO" id="GO:0043657">
    <property type="term" value="C:host cell"/>
    <property type="evidence" value="ECO:0007669"/>
    <property type="project" value="UniProtKB-SubCell"/>
</dbReference>
<organism evidence="10">
    <name type="scientific">enterovirus B110</name>
    <dbReference type="NCBI Taxonomy" id="2760810"/>
    <lineage>
        <taxon>Viruses</taxon>
        <taxon>Riboviria</taxon>
        <taxon>Orthornavirae</taxon>
        <taxon>Pisuviricota</taxon>
        <taxon>Pisoniviricetes</taxon>
        <taxon>Picornavirales</taxon>
        <taxon>Picornaviridae</taxon>
        <taxon>Ensavirinae</taxon>
        <taxon>Enterovirus</taxon>
        <taxon>Enterovirus betacoxsackie</taxon>
        <taxon>Enterovirus B</taxon>
    </lineage>
</organism>
<evidence type="ECO:0000256" key="2">
    <source>
        <dbReference type="ARBA" id="ARBA00004340"/>
    </source>
</evidence>
<dbReference type="CDD" id="cd00205">
    <property type="entry name" value="rhv_like"/>
    <property type="match status" value="1"/>
</dbReference>
<dbReference type="InterPro" id="IPR029053">
    <property type="entry name" value="Viral_coat"/>
</dbReference>
<reference evidence="10" key="1">
    <citation type="journal article" date="2011" name="J. Virol.">
        <title>Detection and Genetic Characterization of Enteroviruses Circulating among Wild Populations of Chimpanzees in Cameroon: Relationship with Human and Simian Enteroviruses.</title>
        <authorList>
            <person name="Harvala H."/>
            <person name="Sharp C.P."/>
            <person name="Ngole E.M."/>
            <person name="Delaporte E."/>
            <person name="Peeters M."/>
            <person name="Simmonds P."/>
        </authorList>
    </citation>
    <scope>NUCLEOTIDE SEQUENCE</scope>
    <source>
        <strain evidence="10">LM1861</strain>
    </source>
</reference>
<dbReference type="GO" id="GO:0046718">
    <property type="term" value="P:symbiont entry into host cell"/>
    <property type="evidence" value="ECO:0007669"/>
    <property type="project" value="UniProtKB-KW"/>
</dbReference>
<accession>F1KLV2</accession>
<dbReference type="FunFam" id="2.60.120.20:FF:000001">
    <property type="entry name" value="Genome polyprotein"/>
    <property type="match status" value="1"/>
</dbReference>
<evidence type="ECO:0000256" key="5">
    <source>
        <dbReference type="ARBA" id="ARBA00022581"/>
    </source>
</evidence>
<name>F1KLV2_9ENTO</name>
<evidence type="ECO:0000313" key="10">
    <source>
        <dbReference type="EMBL" id="ADY76972.1"/>
    </source>
</evidence>
<feature type="non-terminal residue" evidence="10">
    <location>
        <position position="324"/>
    </location>
</feature>
<evidence type="ECO:0000256" key="1">
    <source>
        <dbReference type="ARBA" id="ARBA00004328"/>
    </source>
</evidence>
<feature type="domain" description="Picornavirus capsid" evidence="9">
    <location>
        <begin position="73"/>
        <end position="231"/>
    </location>
</feature>
<sequence length="324" mass="36643">LCFVSACNDFSVRLLKDTPFIKQDAFLQGPVERVIENQIASVMDTIMSAPTNTTEVPALTATETGHTSQVEPSDTVQTRHVHNYHMRSESSIENFLCRAACVIYKQYTSIQNGENRFAYWVISIRQVAQLRRKLEFFTYIRFDLELTFVITSIQQTSTVSNQDAPVLTHQIMYVPPGGPVPTTYDDYTWQTSTNPSVFWTEGNAPPRISIPFVSIGNAYSLFYDGWKQFDNKGTYGENTLNNMGTLYFRHVNSFNPAPISSTVRVYFKPKHVKAWIPRAPRLAQYLKATNVNFAVTPVTVHRDSIITTGAFGQQSGAVYVGNYR</sequence>
<evidence type="ECO:0000256" key="4">
    <source>
        <dbReference type="ARBA" id="ARBA00022561"/>
    </source>
</evidence>
<keyword evidence="7" id="KW-0946">Virion</keyword>
<evidence type="ECO:0000256" key="3">
    <source>
        <dbReference type="ARBA" id="ARBA00020107"/>
    </source>
</evidence>
<dbReference type="Pfam" id="PF00073">
    <property type="entry name" value="Rhv"/>
    <property type="match status" value="1"/>
</dbReference>
<dbReference type="GO" id="GO:0019028">
    <property type="term" value="C:viral capsid"/>
    <property type="evidence" value="ECO:0007669"/>
    <property type="project" value="UniProtKB-KW"/>
</dbReference>
<dbReference type="Gene3D" id="2.60.120.20">
    <property type="match status" value="1"/>
</dbReference>
<dbReference type="InterPro" id="IPR001676">
    <property type="entry name" value="Picornavirus_capsid"/>
</dbReference>
<proteinExistence type="predicted"/>
<dbReference type="InterPro" id="IPR033703">
    <property type="entry name" value="Rhv-like"/>
</dbReference>
<protein>
    <recommendedName>
        <fullName evidence="3">Genome polyprotein</fullName>
    </recommendedName>
</protein>
<keyword evidence="8" id="KW-1160">Virus entry into host cell</keyword>
<dbReference type="GO" id="GO:0005198">
    <property type="term" value="F:structural molecule activity"/>
    <property type="evidence" value="ECO:0007669"/>
    <property type="project" value="InterPro"/>
</dbReference>
<evidence type="ECO:0000256" key="7">
    <source>
        <dbReference type="ARBA" id="ARBA00022844"/>
    </source>
</evidence>
<evidence type="ECO:0000256" key="8">
    <source>
        <dbReference type="ARBA" id="ARBA00023296"/>
    </source>
</evidence>